<dbReference type="InterPro" id="IPR047153">
    <property type="entry name" value="TRIM45/56/19-like"/>
</dbReference>
<feature type="domain" description="B box-type" evidence="3">
    <location>
        <begin position="4"/>
        <end position="54"/>
    </location>
</feature>
<dbReference type="Gene3D" id="3.30.160.60">
    <property type="entry name" value="Classic Zinc Finger"/>
    <property type="match status" value="1"/>
</dbReference>
<organism evidence="4 5">
    <name type="scientific">Mytilus edulis</name>
    <name type="common">Blue mussel</name>
    <dbReference type="NCBI Taxonomy" id="6550"/>
    <lineage>
        <taxon>Eukaryota</taxon>
        <taxon>Metazoa</taxon>
        <taxon>Spiralia</taxon>
        <taxon>Lophotrochozoa</taxon>
        <taxon>Mollusca</taxon>
        <taxon>Bivalvia</taxon>
        <taxon>Autobranchia</taxon>
        <taxon>Pteriomorphia</taxon>
        <taxon>Mytilida</taxon>
        <taxon>Mytiloidea</taxon>
        <taxon>Mytilidae</taxon>
        <taxon>Mytilinae</taxon>
        <taxon>Mytilus</taxon>
    </lineage>
</organism>
<evidence type="ECO:0000259" key="3">
    <source>
        <dbReference type="PROSITE" id="PS50119"/>
    </source>
</evidence>
<protein>
    <submittedName>
        <fullName evidence="4">TRIM2_3</fullName>
    </submittedName>
</protein>
<dbReference type="PROSITE" id="PS50119">
    <property type="entry name" value="ZF_BBOX"/>
    <property type="match status" value="1"/>
</dbReference>
<evidence type="ECO:0000313" key="5">
    <source>
        <dbReference type="Proteomes" id="UP000683360"/>
    </source>
</evidence>
<dbReference type="GO" id="GO:0005654">
    <property type="term" value="C:nucleoplasm"/>
    <property type="evidence" value="ECO:0007669"/>
    <property type="project" value="TreeGrafter"/>
</dbReference>
<reference evidence="4" key="1">
    <citation type="submission" date="2021-03" db="EMBL/GenBank/DDBJ databases">
        <authorList>
            <person name="Bekaert M."/>
        </authorList>
    </citation>
    <scope>NUCLEOTIDE SEQUENCE</scope>
</reference>
<gene>
    <name evidence="4" type="ORF">MEDL_37819</name>
</gene>
<keyword evidence="2" id="KW-0175">Coiled coil</keyword>
<name>A0A8S3SZJ7_MYTED</name>
<evidence type="ECO:0000256" key="1">
    <source>
        <dbReference type="PROSITE-ProRule" id="PRU00024"/>
    </source>
</evidence>
<comment type="caution">
    <text evidence="4">The sequence shown here is derived from an EMBL/GenBank/DDBJ whole genome shotgun (WGS) entry which is preliminary data.</text>
</comment>
<feature type="coiled-coil region" evidence="2">
    <location>
        <begin position="178"/>
        <end position="212"/>
    </location>
</feature>
<dbReference type="PANTHER" id="PTHR25462">
    <property type="entry name" value="BONUS, ISOFORM C-RELATED"/>
    <property type="match status" value="1"/>
</dbReference>
<keyword evidence="1" id="KW-0863">Zinc-finger</keyword>
<dbReference type="PANTHER" id="PTHR25462:SF305">
    <property type="entry name" value="RING-TYPE DOMAIN-CONTAINING PROTEIN"/>
    <property type="match status" value="1"/>
</dbReference>
<proteinExistence type="predicted"/>
<evidence type="ECO:0000256" key="2">
    <source>
        <dbReference type="SAM" id="Coils"/>
    </source>
</evidence>
<dbReference type="InterPro" id="IPR000315">
    <property type="entry name" value="Znf_B-box"/>
</dbReference>
<dbReference type="OrthoDB" id="10301870at2759"/>
<dbReference type="Proteomes" id="UP000683360">
    <property type="component" value="Unassembled WGS sequence"/>
</dbReference>
<keyword evidence="1" id="KW-0862">Zinc</keyword>
<sequence length="573" mass="64581">MDSYSEEFCGICYARHITKSPNFWCSDCDEGLCTECHEHHSISKSSRNHNVIPMESYNKLPASISNIVNYCTNHGRKYENYCPHHDKLCCPACISIDHRSCIGLLLLQDVLKTAKTSVLLDSIESDIIDMKCNIENIIQDRQQNLAIVNDLRNRYRLEIKQVRTKLNSHLDTIEENIFEDLDANENKVKREAEKLITKLSEKKKVVEDLVRNISAIKMHATDIQAFIGSKSIEIRLEEEEKYLQGLTEDGSFSQILLKLNINEKLSNMKSTIKDFGNVTIETSQSSVVLKKTKTKLAQKTLKNQYYVQKPFYNITLVLRSIITMPVSMARSWLFRSFDLQGISASPDGKLILADSYYKRLLILNNIGMVDKSISLTTVGAGPFGVTYIENNLVAISTSVGVQIVNTYTETVVRNILTIGECRGIAYSNGILVCWVRSIGIISIQLSNLSTKTIVKIEESTDRLGIAVYRNRIYATEFSNNAVSCFTLEGRTLWQFQNKFVLIGPTGIAIDNNCNAYIAAYKCVLCLSSCGKKFKKIEASKDGFSDPTALYFDCTKNKLIVANKGQPVFVYHVA</sequence>
<dbReference type="GO" id="GO:0008270">
    <property type="term" value="F:zinc ion binding"/>
    <property type="evidence" value="ECO:0007669"/>
    <property type="project" value="UniProtKB-KW"/>
</dbReference>
<evidence type="ECO:0000313" key="4">
    <source>
        <dbReference type="EMBL" id="CAG2224629.1"/>
    </source>
</evidence>
<dbReference type="AlphaFoldDB" id="A0A8S3SZJ7"/>
<keyword evidence="1" id="KW-0479">Metal-binding</keyword>
<dbReference type="GO" id="GO:0061630">
    <property type="term" value="F:ubiquitin protein ligase activity"/>
    <property type="evidence" value="ECO:0007669"/>
    <property type="project" value="TreeGrafter"/>
</dbReference>
<dbReference type="Gene3D" id="2.120.10.30">
    <property type="entry name" value="TolB, C-terminal domain"/>
    <property type="match status" value="1"/>
</dbReference>
<keyword evidence="5" id="KW-1185">Reference proteome</keyword>
<accession>A0A8S3SZJ7</accession>
<dbReference type="SUPFAM" id="SSF101898">
    <property type="entry name" value="NHL repeat"/>
    <property type="match status" value="1"/>
</dbReference>
<dbReference type="InterPro" id="IPR011042">
    <property type="entry name" value="6-blade_b-propeller_TolB-like"/>
</dbReference>
<dbReference type="EMBL" id="CAJPWZ010001811">
    <property type="protein sequence ID" value="CAG2224629.1"/>
    <property type="molecule type" value="Genomic_DNA"/>
</dbReference>